<protein>
    <submittedName>
        <fullName evidence="8">(African queen) hypothetical protein</fullName>
    </submittedName>
</protein>
<feature type="signal peptide" evidence="6">
    <location>
        <begin position="1"/>
        <end position="23"/>
    </location>
</feature>
<evidence type="ECO:0000256" key="1">
    <source>
        <dbReference type="ARBA" id="ARBA00022723"/>
    </source>
</evidence>
<name>A0A8J2W3A3_9NEOP</name>
<accession>A0A8J2W3A3</accession>
<dbReference type="SUPFAM" id="SSF57903">
    <property type="entry name" value="FYVE/PHD zinc finger"/>
    <property type="match status" value="1"/>
</dbReference>
<dbReference type="InterPro" id="IPR011011">
    <property type="entry name" value="Znf_FYVE_PHD"/>
</dbReference>
<dbReference type="InterPro" id="IPR019787">
    <property type="entry name" value="Znf_PHD-finger"/>
</dbReference>
<keyword evidence="5" id="KW-0812">Transmembrane</keyword>
<sequence length="1104" mass="122822">MELNKRSQLSILVLINLLIIINCEIISNGSEEFKQLEMMMGGGIIIDEPSEDLGQPKEENITNILGNGTEVYDEDITTANPLEMLSTYKDVEYIMSNQPETTIKSLDEAENTTQAEELFHHENLGQRNPKTEAEIQQSFDLRTYEKTKPVPYMNRSTTLKSWLEDSWLRPPAGILVPLRPLALNRALGVWNDLANEGLNLTDIVIVGYDSNGVNWRSRHNLQTSSGSNGERAVGDALSKLLLNYQDVYTDSSNDGTMRALASAAKLVPYDSALFLVTDKGAGDPQRLPLALRALVEKRLKVYTIWTDPNHPSVESELALQDLRNISSHTEGEVLAYSLQVMDEDHSNLASEVELQPWEPVSSNQARRARINNHPYMENFDTLLVRRGRAEALTLGIPVETGVTVLRLLLEGAIDHAVLYPPNDAKMPLSKCSGCTHDLKEDDAMHCSRCFDKYHYGCLNISTTKFDTFSSEFKAMWICPSCRCKEPKRDNTNTPIRSTPTLSSAQVYENVTLRTKSKSSTNCSCISADSIREIIRDELRSALNSQLLEIKNQISVFDQSLSFLSNEYDTIKKDMDTQKKYLADLHKENEMLRTSTRDISLRLRQIDQQSRACPQIDLYNETSVKMYSSVSTIESISPQEVYIVVPGTKLNVDMLSVLPVMPAGEDVAMTGMWHLSVRCATCDYRLTVSARSHIHFDVEINSEDSLNIKITGNVASVRDSSIVDEYGATIEKLAFSYQPSTEAFENQMADILTSVPITNVSGNRAYVKIAGRDFKGETFARLAGPIHGESEVRMGRSAAIVFPESINDLEVAEEMNSKTYNENIQNESDVLFQSEVQLRRNPAMTTVQIGLSSRLYGSPESRLQLHFEVTNLRDTSVFYRFGAVGELRFLTGINPESQTVAAGQTVNVIVSLLIASNAQAGARDLIKFTAYGQSEQVSLSSYVYVVSSGDSIRDLTPPEVRHNFQGTCLGKQGSDCAEHVWSTSVIARDAVGGLLRLTSLPAGLSYDPSFISGSRDEIIATYRANCCAPRVIVNAVDAFGNTNTYTIDISNYINEATIAAIVLGVLLLLILIFLIILLTYCCVKRRKESRELPTYSTSRSSRNIT</sequence>
<keyword evidence="9" id="KW-1185">Reference proteome</keyword>
<gene>
    <name evidence="8" type="ORF">DCHRY22_LOCUS12399</name>
</gene>
<dbReference type="SMART" id="SM00249">
    <property type="entry name" value="PHD"/>
    <property type="match status" value="1"/>
</dbReference>
<keyword evidence="3" id="KW-0862">Zinc</keyword>
<dbReference type="GO" id="GO:0008270">
    <property type="term" value="F:zinc ion binding"/>
    <property type="evidence" value="ECO:0007669"/>
    <property type="project" value="UniProtKB-KW"/>
</dbReference>
<organism evidence="8 9">
    <name type="scientific">Danaus chrysippus</name>
    <name type="common">African queen</name>
    <dbReference type="NCBI Taxonomy" id="151541"/>
    <lineage>
        <taxon>Eukaryota</taxon>
        <taxon>Metazoa</taxon>
        <taxon>Ecdysozoa</taxon>
        <taxon>Arthropoda</taxon>
        <taxon>Hexapoda</taxon>
        <taxon>Insecta</taxon>
        <taxon>Pterygota</taxon>
        <taxon>Neoptera</taxon>
        <taxon>Endopterygota</taxon>
        <taxon>Lepidoptera</taxon>
        <taxon>Glossata</taxon>
        <taxon>Ditrysia</taxon>
        <taxon>Papilionoidea</taxon>
        <taxon>Nymphalidae</taxon>
        <taxon>Danainae</taxon>
        <taxon>Danaini</taxon>
        <taxon>Danaina</taxon>
        <taxon>Danaus</taxon>
        <taxon>Anosia</taxon>
    </lineage>
</organism>
<evidence type="ECO:0000256" key="5">
    <source>
        <dbReference type="SAM" id="Phobius"/>
    </source>
</evidence>
<dbReference type="CDD" id="cd15489">
    <property type="entry name" value="PHD_SF"/>
    <property type="match status" value="1"/>
</dbReference>
<evidence type="ECO:0000313" key="9">
    <source>
        <dbReference type="Proteomes" id="UP000789524"/>
    </source>
</evidence>
<dbReference type="AlphaFoldDB" id="A0A8J2W3A3"/>
<keyword evidence="6" id="KW-0732">Signal</keyword>
<dbReference type="InterPro" id="IPR013083">
    <property type="entry name" value="Znf_RING/FYVE/PHD"/>
</dbReference>
<evidence type="ECO:0000256" key="4">
    <source>
        <dbReference type="PROSITE-ProRule" id="PRU00146"/>
    </source>
</evidence>
<evidence type="ECO:0000256" key="6">
    <source>
        <dbReference type="SAM" id="SignalP"/>
    </source>
</evidence>
<evidence type="ECO:0000256" key="3">
    <source>
        <dbReference type="ARBA" id="ARBA00022833"/>
    </source>
</evidence>
<dbReference type="Gene3D" id="3.30.40.10">
    <property type="entry name" value="Zinc/RING finger domain, C3HC4 (zinc finger)"/>
    <property type="match status" value="1"/>
</dbReference>
<keyword evidence="5" id="KW-0472">Membrane</keyword>
<keyword evidence="2 4" id="KW-0863">Zinc-finger</keyword>
<comment type="caution">
    <text evidence="8">The sequence shown here is derived from an EMBL/GenBank/DDBJ whole genome shotgun (WGS) entry which is preliminary data.</text>
</comment>
<dbReference type="OrthoDB" id="6610237at2759"/>
<dbReference type="EMBL" id="CAKASE010000076">
    <property type="protein sequence ID" value="CAG9577583.1"/>
    <property type="molecule type" value="Genomic_DNA"/>
</dbReference>
<evidence type="ECO:0000256" key="2">
    <source>
        <dbReference type="ARBA" id="ARBA00022771"/>
    </source>
</evidence>
<keyword evidence="1" id="KW-0479">Metal-binding</keyword>
<dbReference type="PROSITE" id="PS01359">
    <property type="entry name" value="ZF_PHD_1"/>
    <property type="match status" value="1"/>
</dbReference>
<dbReference type="InterPro" id="IPR019786">
    <property type="entry name" value="Zinc_finger_PHD-type_CS"/>
</dbReference>
<keyword evidence="5" id="KW-1133">Transmembrane helix</keyword>
<dbReference type="InterPro" id="IPR001965">
    <property type="entry name" value="Znf_PHD"/>
</dbReference>
<evidence type="ECO:0000259" key="7">
    <source>
        <dbReference type="PROSITE" id="PS50016"/>
    </source>
</evidence>
<dbReference type="Proteomes" id="UP000789524">
    <property type="component" value="Unassembled WGS sequence"/>
</dbReference>
<evidence type="ECO:0000313" key="8">
    <source>
        <dbReference type="EMBL" id="CAG9577583.1"/>
    </source>
</evidence>
<proteinExistence type="predicted"/>
<dbReference type="PROSITE" id="PS50016">
    <property type="entry name" value="ZF_PHD_2"/>
    <property type="match status" value="1"/>
</dbReference>
<reference evidence="8" key="1">
    <citation type="submission" date="2021-09" db="EMBL/GenBank/DDBJ databases">
        <authorList>
            <person name="Martin H S."/>
        </authorList>
    </citation>
    <scope>NUCLEOTIDE SEQUENCE</scope>
</reference>
<feature type="chain" id="PRO_5035228847" evidence="6">
    <location>
        <begin position="24"/>
        <end position="1104"/>
    </location>
</feature>
<feature type="transmembrane region" description="Helical" evidence="5">
    <location>
        <begin position="1057"/>
        <end position="1082"/>
    </location>
</feature>
<feature type="domain" description="PHD-type" evidence="7">
    <location>
        <begin position="428"/>
        <end position="484"/>
    </location>
</feature>